<dbReference type="SUPFAM" id="SSF53474">
    <property type="entry name" value="alpha/beta-Hydrolases"/>
    <property type="match status" value="1"/>
</dbReference>
<dbReference type="Pfam" id="PF12146">
    <property type="entry name" value="Hydrolase_4"/>
    <property type="match status" value="1"/>
</dbReference>
<protein>
    <recommendedName>
        <fullName evidence="3">Serine aminopeptidase S33 domain-containing protein</fullName>
    </recommendedName>
</protein>
<keyword evidence="1" id="KW-0472">Membrane</keyword>
<proteinExistence type="predicted"/>
<dbReference type="GO" id="GO:0052689">
    <property type="term" value="F:carboxylic ester hydrolase activity"/>
    <property type="evidence" value="ECO:0007669"/>
    <property type="project" value="TreeGrafter"/>
</dbReference>
<feature type="chain" id="PRO_5037064795" description="Serine aminopeptidase S33 domain-containing protein" evidence="2">
    <location>
        <begin position="32"/>
        <end position="469"/>
    </location>
</feature>
<feature type="transmembrane region" description="Helical" evidence="1">
    <location>
        <begin position="327"/>
        <end position="350"/>
    </location>
</feature>
<evidence type="ECO:0000256" key="2">
    <source>
        <dbReference type="SAM" id="SignalP"/>
    </source>
</evidence>
<evidence type="ECO:0000313" key="5">
    <source>
        <dbReference type="Proteomes" id="UP000627369"/>
    </source>
</evidence>
<dbReference type="InterPro" id="IPR022742">
    <property type="entry name" value="Hydrolase_4"/>
</dbReference>
<keyword evidence="5" id="KW-1185">Reference proteome</keyword>
<dbReference type="AlphaFoldDB" id="A0A919FJD4"/>
<keyword evidence="1" id="KW-0812">Transmembrane</keyword>
<dbReference type="EMBL" id="BNAS01000001">
    <property type="protein sequence ID" value="GHH66636.1"/>
    <property type="molecule type" value="Genomic_DNA"/>
</dbReference>
<comment type="caution">
    <text evidence="4">The sequence shown here is derived from an EMBL/GenBank/DDBJ whole genome shotgun (WGS) entry which is preliminary data.</text>
</comment>
<dbReference type="RefSeq" id="WP_189667848.1">
    <property type="nucleotide sequence ID" value="NZ_BNAS01000001.1"/>
</dbReference>
<gene>
    <name evidence="4" type="ORF">GCM10017772_06980</name>
</gene>
<reference evidence="4" key="1">
    <citation type="journal article" date="2014" name="Int. J. Syst. Evol. Microbiol.">
        <title>Complete genome sequence of Corynebacterium casei LMG S-19264T (=DSM 44701T), isolated from a smear-ripened cheese.</title>
        <authorList>
            <consortium name="US DOE Joint Genome Institute (JGI-PGF)"/>
            <person name="Walter F."/>
            <person name="Albersmeier A."/>
            <person name="Kalinowski J."/>
            <person name="Ruckert C."/>
        </authorList>
    </citation>
    <scope>NUCLEOTIDE SEQUENCE</scope>
    <source>
        <strain evidence="4">CGMCC 4.7398</strain>
    </source>
</reference>
<keyword evidence="2" id="KW-0732">Signal</keyword>
<dbReference type="PANTHER" id="PTHR43265">
    <property type="entry name" value="ESTERASE ESTD"/>
    <property type="match status" value="1"/>
</dbReference>
<keyword evidence="1" id="KW-1133">Transmembrane helix</keyword>
<sequence length="469" mass="49462">MPPLKCSMLSRITAVLLLIAALLTPTLPAHAQDSTDLIETPVSFANGDRTIGGTIIAPADSATDLPGLVLVAGAGPGPDRDRYREHAEAFARAGIATLIYDKRGGEDGYSQFAASMDDLAGDAIAAAQTLRERPGVDPDLVGLHGHSEGAWVVIEAGARSDDVAFVIASGGSAFTPDRTQQWMNRVQLYRLGVEDRFLDALGSQLVSAIVAADMFRLAGHDPLPTLTEIEQPFLGVFSEHDLNTPPAQSLVSYREALEAGGHESYSLRVVPGVDHEMVLLDGSAIGAAYVETVSSWVTDLAAGIQEVRVDEPPSQDLESSPAADVQWFGTWTAVLIALVLSVVLFGAYPVMALACKARGFAPMESSRSARLLAVLGLTVPVLAVVYLMMVMMVAGKSVFGPVLAGRPLPWLLLQLAALGIAAVAIAVVVQASKRWGDMDTGSKVRFGALVAGTVVVFVPWAAYWGLLIV</sequence>
<name>A0A919FJD4_9MICO</name>
<feature type="signal peptide" evidence="2">
    <location>
        <begin position="1"/>
        <end position="31"/>
    </location>
</feature>
<feature type="transmembrane region" description="Helical" evidence="1">
    <location>
        <begin position="444"/>
        <end position="466"/>
    </location>
</feature>
<feature type="transmembrane region" description="Helical" evidence="1">
    <location>
        <begin position="411"/>
        <end position="432"/>
    </location>
</feature>
<feature type="transmembrane region" description="Helical" evidence="1">
    <location>
        <begin position="371"/>
        <end position="391"/>
    </location>
</feature>
<feature type="domain" description="Serine aminopeptidase S33" evidence="3">
    <location>
        <begin position="79"/>
        <end position="183"/>
    </location>
</feature>
<reference evidence="4" key="2">
    <citation type="submission" date="2020-09" db="EMBL/GenBank/DDBJ databases">
        <authorList>
            <person name="Sun Q."/>
            <person name="Zhou Y."/>
        </authorList>
    </citation>
    <scope>NUCLEOTIDE SEQUENCE</scope>
    <source>
        <strain evidence="4">CGMCC 4.7398</strain>
    </source>
</reference>
<organism evidence="4 5">
    <name type="scientific">Promicromonospora soli</name>
    <dbReference type="NCBI Taxonomy" id="2035533"/>
    <lineage>
        <taxon>Bacteria</taxon>
        <taxon>Bacillati</taxon>
        <taxon>Actinomycetota</taxon>
        <taxon>Actinomycetes</taxon>
        <taxon>Micrococcales</taxon>
        <taxon>Promicromonosporaceae</taxon>
        <taxon>Promicromonospora</taxon>
    </lineage>
</organism>
<dbReference type="InterPro" id="IPR053145">
    <property type="entry name" value="AB_hydrolase_Est10"/>
</dbReference>
<dbReference type="PANTHER" id="PTHR43265:SF1">
    <property type="entry name" value="ESTERASE ESTD"/>
    <property type="match status" value="1"/>
</dbReference>
<evidence type="ECO:0000256" key="1">
    <source>
        <dbReference type="SAM" id="Phobius"/>
    </source>
</evidence>
<evidence type="ECO:0000259" key="3">
    <source>
        <dbReference type="Pfam" id="PF12146"/>
    </source>
</evidence>
<evidence type="ECO:0000313" key="4">
    <source>
        <dbReference type="EMBL" id="GHH66636.1"/>
    </source>
</evidence>
<accession>A0A919FJD4</accession>
<dbReference type="Proteomes" id="UP000627369">
    <property type="component" value="Unassembled WGS sequence"/>
</dbReference>
<dbReference type="Gene3D" id="3.40.50.1820">
    <property type="entry name" value="alpha/beta hydrolase"/>
    <property type="match status" value="1"/>
</dbReference>
<dbReference type="InterPro" id="IPR029058">
    <property type="entry name" value="AB_hydrolase_fold"/>
</dbReference>